<feature type="compositionally biased region" description="Low complexity" evidence="1">
    <location>
        <begin position="48"/>
        <end position="83"/>
    </location>
</feature>
<evidence type="ECO:0000256" key="3">
    <source>
        <dbReference type="SAM" id="SignalP"/>
    </source>
</evidence>
<sequence>MTVRGSHAPLLLVAALIAIAVGVPAAAAQNPPPMPGTGGWNGRMPDSGRAAWPRGVPRGPARPVMPSVRAPVRPAPPKRVTVGPTVKVPKVSVRRTPGPRVSIAVPGGNRRADPAVTVPHVTIYPGGVCAEKARSEVQIGECPRGRRRVAVPLVGPVQPPTVTPTPKKTPVAHDRLVLPAQQKRRPNPLGTVLLTVVVVTAISSTTAVAFRAR</sequence>
<evidence type="ECO:0000313" key="4">
    <source>
        <dbReference type="EMBL" id="SDJ84664.1"/>
    </source>
</evidence>
<feature type="signal peptide" evidence="3">
    <location>
        <begin position="1"/>
        <end position="20"/>
    </location>
</feature>
<keyword evidence="3" id="KW-0732">Signal</keyword>
<organism evidence="4 5">
    <name type="scientific">Nonomuraea maritima</name>
    <dbReference type="NCBI Taxonomy" id="683260"/>
    <lineage>
        <taxon>Bacteria</taxon>
        <taxon>Bacillati</taxon>
        <taxon>Actinomycetota</taxon>
        <taxon>Actinomycetes</taxon>
        <taxon>Streptosporangiales</taxon>
        <taxon>Streptosporangiaceae</taxon>
        <taxon>Nonomuraea</taxon>
    </lineage>
</organism>
<accession>A0A1G8X2J0</accession>
<protein>
    <submittedName>
        <fullName evidence="4">Uncharacterized protein</fullName>
    </submittedName>
</protein>
<name>A0A1G8X2J0_9ACTN</name>
<gene>
    <name evidence="4" type="ORF">SAMN05421874_103378</name>
</gene>
<dbReference type="Proteomes" id="UP000198683">
    <property type="component" value="Unassembled WGS sequence"/>
</dbReference>
<evidence type="ECO:0000256" key="1">
    <source>
        <dbReference type="SAM" id="MobiDB-lite"/>
    </source>
</evidence>
<proteinExistence type="predicted"/>
<feature type="region of interest" description="Disordered" evidence="1">
    <location>
        <begin position="26"/>
        <end position="83"/>
    </location>
</feature>
<keyword evidence="2" id="KW-1133">Transmembrane helix</keyword>
<keyword evidence="5" id="KW-1185">Reference proteome</keyword>
<evidence type="ECO:0000256" key="2">
    <source>
        <dbReference type="SAM" id="Phobius"/>
    </source>
</evidence>
<dbReference type="EMBL" id="FNFB01000003">
    <property type="protein sequence ID" value="SDJ84664.1"/>
    <property type="molecule type" value="Genomic_DNA"/>
</dbReference>
<reference evidence="4 5" key="1">
    <citation type="submission" date="2016-10" db="EMBL/GenBank/DDBJ databases">
        <authorList>
            <person name="de Groot N.N."/>
        </authorList>
    </citation>
    <scope>NUCLEOTIDE SEQUENCE [LARGE SCALE GENOMIC DNA]</scope>
    <source>
        <strain evidence="4 5">CGMCC 4.5681</strain>
    </source>
</reference>
<evidence type="ECO:0000313" key="5">
    <source>
        <dbReference type="Proteomes" id="UP000198683"/>
    </source>
</evidence>
<feature type="chain" id="PRO_5038987813" evidence="3">
    <location>
        <begin position="21"/>
        <end position="213"/>
    </location>
</feature>
<dbReference type="AlphaFoldDB" id="A0A1G8X2J0"/>
<dbReference type="STRING" id="683260.SAMN05421874_103378"/>
<keyword evidence="2" id="KW-0472">Membrane</keyword>
<feature type="transmembrane region" description="Helical" evidence="2">
    <location>
        <begin position="189"/>
        <end position="210"/>
    </location>
</feature>
<keyword evidence="2" id="KW-0812">Transmembrane</keyword>